<dbReference type="InterPro" id="IPR013766">
    <property type="entry name" value="Thioredoxin_domain"/>
</dbReference>
<dbReference type="PROSITE" id="PS00194">
    <property type="entry name" value="THIOREDOXIN_1"/>
    <property type="match status" value="1"/>
</dbReference>
<dbReference type="Proteomes" id="UP000050509">
    <property type="component" value="Unassembled WGS sequence"/>
</dbReference>
<dbReference type="PANTHER" id="PTHR45663:SF11">
    <property type="entry name" value="GEO12009P1"/>
    <property type="match status" value="1"/>
</dbReference>
<evidence type="ECO:0000313" key="7">
    <source>
        <dbReference type="EMBL" id="KPV51843.1"/>
    </source>
</evidence>
<dbReference type="GO" id="GO:0006950">
    <property type="term" value="P:response to stress"/>
    <property type="evidence" value="ECO:0007669"/>
    <property type="project" value="UniProtKB-ARBA"/>
</dbReference>
<keyword evidence="3" id="KW-0249">Electron transport</keyword>
<dbReference type="CDD" id="cd02947">
    <property type="entry name" value="TRX_family"/>
    <property type="match status" value="1"/>
</dbReference>
<dbReference type="InterPro" id="IPR036249">
    <property type="entry name" value="Thioredoxin-like_sf"/>
</dbReference>
<dbReference type="PROSITE" id="PS51352">
    <property type="entry name" value="THIOREDOXIN_2"/>
    <property type="match status" value="1"/>
</dbReference>
<protein>
    <submittedName>
        <fullName evidence="7">Thioredoxin</fullName>
    </submittedName>
</protein>
<dbReference type="InterPro" id="IPR017937">
    <property type="entry name" value="Thioredoxin_CS"/>
</dbReference>
<gene>
    <name evidence="7" type="ORF">SE17_18935</name>
</gene>
<dbReference type="Pfam" id="PF00085">
    <property type="entry name" value="Thioredoxin"/>
    <property type="match status" value="1"/>
</dbReference>
<dbReference type="InterPro" id="IPR011990">
    <property type="entry name" value="TPR-like_helical_dom_sf"/>
</dbReference>
<dbReference type="Pfam" id="PF14561">
    <property type="entry name" value="TPR_20"/>
    <property type="match status" value="1"/>
</dbReference>
<keyword evidence="4" id="KW-1015">Disulfide bond</keyword>
<reference evidence="7 8" key="1">
    <citation type="submission" date="2015-09" db="EMBL/GenBank/DDBJ databases">
        <title>Draft genome sequence of Kouleothrix aurantiaca JCM 19913.</title>
        <authorList>
            <person name="Hemp J."/>
        </authorList>
    </citation>
    <scope>NUCLEOTIDE SEQUENCE [LARGE SCALE GENOMIC DNA]</scope>
    <source>
        <strain evidence="7 8">COM-B</strain>
    </source>
</reference>
<proteinExistence type="inferred from homology"/>
<dbReference type="EMBL" id="LJCR01000756">
    <property type="protein sequence ID" value="KPV51843.1"/>
    <property type="molecule type" value="Genomic_DNA"/>
</dbReference>
<comment type="similarity">
    <text evidence="1">Belongs to the thioredoxin family.</text>
</comment>
<dbReference type="Gene3D" id="1.25.40.10">
    <property type="entry name" value="Tetratricopeptide repeat domain"/>
    <property type="match status" value="2"/>
</dbReference>
<dbReference type="SUPFAM" id="SSF48452">
    <property type="entry name" value="TPR-like"/>
    <property type="match status" value="1"/>
</dbReference>
<organism evidence="7 8">
    <name type="scientific">Kouleothrix aurantiaca</name>
    <dbReference type="NCBI Taxonomy" id="186479"/>
    <lineage>
        <taxon>Bacteria</taxon>
        <taxon>Bacillati</taxon>
        <taxon>Chloroflexota</taxon>
        <taxon>Chloroflexia</taxon>
        <taxon>Chloroflexales</taxon>
        <taxon>Roseiflexineae</taxon>
        <taxon>Roseiflexaceae</taxon>
        <taxon>Kouleothrix</taxon>
    </lineage>
</organism>
<keyword evidence="8" id="KW-1185">Reference proteome</keyword>
<evidence type="ECO:0000259" key="6">
    <source>
        <dbReference type="PROSITE" id="PS51352"/>
    </source>
</evidence>
<evidence type="ECO:0000256" key="1">
    <source>
        <dbReference type="ARBA" id="ARBA00008987"/>
    </source>
</evidence>
<keyword evidence="2" id="KW-0813">Transport</keyword>
<dbReference type="SUPFAM" id="SSF52833">
    <property type="entry name" value="Thioredoxin-like"/>
    <property type="match status" value="1"/>
</dbReference>
<dbReference type="GO" id="GO:0015035">
    <property type="term" value="F:protein-disulfide reductase activity"/>
    <property type="evidence" value="ECO:0007669"/>
    <property type="project" value="UniProtKB-ARBA"/>
</dbReference>
<evidence type="ECO:0000313" key="8">
    <source>
        <dbReference type="Proteomes" id="UP000050509"/>
    </source>
</evidence>
<dbReference type="GO" id="GO:0005737">
    <property type="term" value="C:cytoplasm"/>
    <property type="evidence" value="ECO:0007669"/>
    <property type="project" value="TreeGrafter"/>
</dbReference>
<evidence type="ECO:0000256" key="2">
    <source>
        <dbReference type="ARBA" id="ARBA00022448"/>
    </source>
</evidence>
<dbReference type="PANTHER" id="PTHR45663">
    <property type="entry name" value="GEO12009P1"/>
    <property type="match status" value="1"/>
</dbReference>
<dbReference type="PATRIC" id="fig|186479.3.peg.10046"/>
<comment type="caution">
    <text evidence="7">The sequence shown here is derived from an EMBL/GenBank/DDBJ whole genome shotgun (WGS) entry which is preliminary data.</text>
</comment>
<feature type="domain" description="Thioredoxin" evidence="6">
    <location>
        <begin position="1"/>
        <end position="116"/>
    </location>
</feature>
<dbReference type="PRINTS" id="PR00421">
    <property type="entry name" value="THIOREDOXIN"/>
</dbReference>
<evidence type="ECO:0000256" key="3">
    <source>
        <dbReference type="ARBA" id="ARBA00022982"/>
    </source>
</evidence>
<evidence type="ECO:0000256" key="4">
    <source>
        <dbReference type="ARBA" id="ARBA00023157"/>
    </source>
</evidence>
<name>A0A0P9HBN9_9CHLR</name>
<sequence>MGSSAASAAVIEVDERSFQAQVLERSRSVPVVVDFWAPWCGPCRVLGPILEKLAKESNGAWVLAKINVDNNQRLAQMFRVQGIPAVKAFRDGKLADQFEGALPESQVRAWLNRLLPAEQNDPLAAARELEDRAPDEAAARYRLALGQNPDDHDALLGVGRLLVQQGEAEGAEALKQVPANSPHYAAAQGWLALAEFFGEARNSKPDALAAQVAAQPGDIDARYKLAALQARNRRYDDAIEQLLAIVGRNRAFREDGARKMLLALFAVLGDQHPLVAPARRKLANLLF</sequence>
<dbReference type="AlphaFoldDB" id="A0A0P9HBN9"/>
<evidence type="ECO:0000256" key="5">
    <source>
        <dbReference type="ARBA" id="ARBA00023284"/>
    </source>
</evidence>
<keyword evidence="5" id="KW-0676">Redox-active center</keyword>
<dbReference type="Pfam" id="PF14559">
    <property type="entry name" value="TPR_19"/>
    <property type="match status" value="1"/>
</dbReference>
<dbReference type="FunFam" id="3.40.30.10:FF:000001">
    <property type="entry name" value="Thioredoxin"/>
    <property type="match status" value="1"/>
</dbReference>
<accession>A0A0P9HBN9</accession>
<dbReference type="Gene3D" id="3.40.30.10">
    <property type="entry name" value="Glutaredoxin"/>
    <property type="match status" value="1"/>
</dbReference>